<keyword evidence="2" id="KW-1185">Reference proteome</keyword>
<gene>
    <name evidence="1" type="ORF">PSHT_14307</name>
</gene>
<evidence type="ECO:0000313" key="2">
    <source>
        <dbReference type="Proteomes" id="UP000238274"/>
    </source>
</evidence>
<accession>A0A2S4UKZ3</accession>
<protein>
    <submittedName>
        <fullName evidence="1">Uncharacterized protein</fullName>
    </submittedName>
</protein>
<dbReference type="EMBL" id="PKSM01000315">
    <property type="protein sequence ID" value="POV97940.1"/>
    <property type="molecule type" value="Genomic_DNA"/>
</dbReference>
<dbReference type="AlphaFoldDB" id="A0A2S4UKZ3"/>
<reference evidence="2" key="2">
    <citation type="journal article" date="2018" name="BMC Genomics">
        <title>Genomic insights into host adaptation between the wheat stripe rust pathogen (Puccinia striiformis f. sp. tritici) and the barley stripe rust pathogen (Puccinia striiformis f. sp. hordei).</title>
        <authorList>
            <person name="Xia C."/>
            <person name="Wang M."/>
            <person name="Yin C."/>
            <person name="Cornejo O.E."/>
            <person name="Hulbert S.H."/>
            <person name="Chen X."/>
        </authorList>
    </citation>
    <scope>NUCLEOTIDE SEQUENCE [LARGE SCALE GENOMIC DNA]</scope>
    <source>
        <strain evidence="2">93TX-2</strain>
    </source>
</reference>
<dbReference type="Proteomes" id="UP000238274">
    <property type="component" value="Unassembled WGS sequence"/>
</dbReference>
<proteinExistence type="predicted"/>
<name>A0A2S4UKZ3_9BASI</name>
<comment type="caution">
    <text evidence="1">The sequence shown here is derived from an EMBL/GenBank/DDBJ whole genome shotgun (WGS) entry which is preliminary data.</text>
</comment>
<reference evidence="1 2" key="1">
    <citation type="submission" date="2017-12" db="EMBL/GenBank/DDBJ databases">
        <title>Gene loss provides genomic basis for host adaptation in cereal stripe rust fungi.</title>
        <authorList>
            <person name="Xia C."/>
        </authorList>
    </citation>
    <scope>NUCLEOTIDE SEQUENCE [LARGE SCALE GENOMIC DNA]</scope>
    <source>
        <strain evidence="1 2">93TX-2</strain>
    </source>
</reference>
<dbReference type="VEuPathDB" id="FungiDB:PSHT_14307"/>
<dbReference type="VEuPathDB" id="FungiDB:PSTT_14084"/>
<organism evidence="1 2">
    <name type="scientific">Puccinia striiformis</name>
    <dbReference type="NCBI Taxonomy" id="27350"/>
    <lineage>
        <taxon>Eukaryota</taxon>
        <taxon>Fungi</taxon>
        <taxon>Dikarya</taxon>
        <taxon>Basidiomycota</taxon>
        <taxon>Pucciniomycotina</taxon>
        <taxon>Pucciniomycetes</taxon>
        <taxon>Pucciniales</taxon>
        <taxon>Pucciniaceae</taxon>
        <taxon>Puccinia</taxon>
    </lineage>
</organism>
<reference evidence="2" key="3">
    <citation type="journal article" date="2018" name="Mol. Plant Microbe Interact.">
        <title>Genome sequence resources for the wheat stripe rust pathogen (Puccinia striiformis f. sp. tritici) and the barley stripe rust pathogen (Puccinia striiformis f. sp. hordei).</title>
        <authorList>
            <person name="Xia C."/>
            <person name="Wang M."/>
            <person name="Yin C."/>
            <person name="Cornejo O.E."/>
            <person name="Hulbert S.H."/>
            <person name="Chen X."/>
        </authorList>
    </citation>
    <scope>NUCLEOTIDE SEQUENCE [LARGE SCALE GENOMIC DNA]</scope>
    <source>
        <strain evidence="2">93TX-2</strain>
    </source>
</reference>
<sequence>MASATRATNGPVTFTPSPSRIKLSFPVQSKFCPGFAVGADADQCDHRSIYAKNNLSVGLVRSGIEQDHSTPCRTVWSAWIGLANMASNGHVRSNAVSDKLLG</sequence>
<evidence type="ECO:0000313" key="1">
    <source>
        <dbReference type="EMBL" id="POV97940.1"/>
    </source>
</evidence>